<dbReference type="GO" id="GO:0032259">
    <property type="term" value="P:methylation"/>
    <property type="evidence" value="ECO:0007669"/>
    <property type="project" value="UniProtKB-KW"/>
</dbReference>
<dbReference type="InterPro" id="IPR005493">
    <property type="entry name" value="RraA/RraA-like"/>
</dbReference>
<dbReference type="InterPro" id="IPR036704">
    <property type="entry name" value="RraA/RraA-like_sf"/>
</dbReference>
<sequence length="258" mass="27150">MADTDLTHTRSRMTGTVPQSKILTTEIPRYVEDYVSRLLAIPDTASAVADALDELGIGTAITATELKPVSEQARMCGPAVTLRYVPLGGDVTGNRESGRGNTFGDRDLYGLGRPGDVAVMDCSGSRSGAVMGALSARWAVKAQIGGCVVDGAIRDTGSILASGLPVWSATRHPAAARYRYETVQMNGPVSLCGHLVNPGDYVVADIDGVCVIPFFDVPRVVDFCENAHRTEIAFIDRIDEAATLEELVAGLAPGTAPA</sequence>
<keyword evidence="13" id="KW-0460">Magnesium</keyword>
<comment type="function">
    <text evidence="8">Catalyzes the aldol cleavage of 4-hydroxy-4-methyl-2-oxoglutarate (HMG) into 2 molecules of pyruvate. Also contains a secondary oxaloacetate (OAA) decarboxylase activity due to the common pyruvate enolate transition state formed following C-C bond cleavage in the retro-aldol and decarboxylation reactions.</text>
</comment>
<evidence type="ECO:0000256" key="9">
    <source>
        <dbReference type="ARBA" id="ARBA00029596"/>
    </source>
</evidence>
<protein>
    <recommendedName>
        <fullName evidence="7">Putative 4-hydroxy-4-methyl-2-oxoglutarate aldolase</fullName>
        <ecNumber evidence="6">4.1.1.112</ecNumber>
        <ecNumber evidence="5">4.1.3.17</ecNumber>
    </recommendedName>
    <alternativeName>
        <fullName evidence="11">Oxaloacetate decarboxylase</fullName>
    </alternativeName>
    <alternativeName>
        <fullName evidence="9">Regulator of ribonuclease activity homolog</fullName>
    </alternativeName>
    <alternativeName>
        <fullName evidence="10">RraA-like protein</fullName>
    </alternativeName>
</protein>
<evidence type="ECO:0000256" key="7">
    <source>
        <dbReference type="ARBA" id="ARBA00016549"/>
    </source>
</evidence>
<evidence type="ECO:0000256" key="3">
    <source>
        <dbReference type="ARBA" id="ARBA00008621"/>
    </source>
</evidence>
<comment type="cofactor">
    <cofactor evidence="13">
        <name>Mg(2+)</name>
        <dbReference type="ChEBI" id="CHEBI:18420"/>
    </cofactor>
</comment>
<comment type="catalytic activity">
    <reaction evidence="12">
        <text>oxaloacetate + H(+) = pyruvate + CO2</text>
        <dbReference type="Rhea" id="RHEA:15641"/>
        <dbReference type="ChEBI" id="CHEBI:15361"/>
        <dbReference type="ChEBI" id="CHEBI:15378"/>
        <dbReference type="ChEBI" id="CHEBI:16452"/>
        <dbReference type="ChEBI" id="CHEBI:16526"/>
        <dbReference type="EC" id="4.1.1.112"/>
    </reaction>
</comment>
<evidence type="ECO:0000313" key="14">
    <source>
        <dbReference type="EMBL" id="AII07279.1"/>
    </source>
</evidence>
<gene>
    <name evidence="14" type="ORF">EP51_22540</name>
</gene>
<evidence type="ECO:0000256" key="11">
    <source>
        <dbReference type="ARBA" id="ARBA00032305"/>
    </source>
</evidence>
<reference evidence="14 15" key="1">
    <citation type="submission" date="2014-07" db="EMBL/GenBank/DDBJ databases">
        <title>Genome Sequence of Rhodococcus opacus Strain R7, a Biodegrader of Mono- and Polycyclic Aromatic Hydrocarbons.</title>
        <authorList>
            <person name="Di Gennaro P."/>
            <person name="Zampolli J."/>
            <person name="Presti I."/>
            <person name="Cappelletti M."/>
            <person name="D'Ursi P."/>
            <person name="Orro A."/>
            <person name="Mezzelani A."/>
            <person name="Milanesi L."/>
        </authorList>
    </citation>
    <scope>NUCLEOTIDE SEQUENCE [LARGE SCALE GENOMIC DNA]</scope>
    <source>
        <strain evidence="14 15">R7</strain>
    </source>
</reference>
<comment type="similarity">
    <text evidence="3">Belongs to the class II aldolase/RraA-like family.</text>
</comment>
<accession>A0A076EV66</accession>
<dbReference type="Gene3D" id="3.50.30.40">
    <property type="entry name" value="Ribonuclease E inhibitor RraA/RraA-like"/>
    <property type="match status" value="1"/>
</dbReference>
<dbReference type="GO" id="GO:0047443">
    <property type="term" value="F:4-hydroxy-4-methyl-2-oxoglutarate aldolase activity"/>
    <property type="evidence" value="ECO:0007669"/>
    <property type="project" value="UniProtKB-EC"/>
</dbReference>
<evidence type="ECO:0000256" key="13">
    <source>
        <dbReference type="PIRSR" id="PIRSR605493-1"/>
    </source>
</evidence>
<proteinExistence type="inferred from homology"/>
<feature type="binding site" evidence="13">
    <location>
        <position position="154"/>
    </location>
    <ligand>
        <name>substrate</name>
    </ligand>
</feature>
<evidence type="ECO:0000256" key="6">
    <source>
        <dbReference type="ARBA" id="ARBA00012947"/>
    </source>
</evidence>
<name>A0A076EV66_RHOOP</name>
<dbReference type="SUPFAM" id="SSF89562">
    <property type="entry name" value="RraA-like"/>
    <property type="match status" value="1"/>
</dbReference>
<feature type="binding site" evidence="13">
    <location>
        <position position="155"/>
    </location>
    <ligand>
        <name>Mg(2+)</name>
        <dbReference type="ChEBI" id="CHEBI:18420"/>
    </ligand>
</feature>
<dbReference type="eggNOG" id="COG0684">
    <property type="taxonomic scope" value="Bacteria"/>
</dbReference>
<keyword evidence="14" id="KW-0808">Transferase</keyword>
<evidence type="ECO:0000256" key="12">
    <source>
        <dbReference type="ARBA" id="ARBA00047973"/>
    </source>
</evidence>
<evidence type="ECO:0000256" key="1">
    <source>
        <dbReference type="ARBA" id="ARBA00001342"/>
    </source>
</evidence>
<dbReference type="PANTHER" id="PTHR33254:SF4">
    <property type="entry name" value="4-HYDROXY-4-METHYL-2-OXOGLUTARATE ALDOLASE 3-RELATED"/>
    <property type="match status" value="1"/>
</dbReference>
<keyword evidence="13" id="KW-0479">Metal-binding</keyword>
<comment type="catalytic activity">
    <reaction evidence="1">
        <text>4-hydroxy-4-methyl-2-oxoglutarate = 2 pyruvate</text>
        <dbReference type="Rhea" id="RHEA:22748"/>
        <dbReference type="ChEBI" id="CHEBI:15361"/>
        <dbReference type="ChEBI" id="CHEBI:58276"/>
        <dbReference type="EC" id="4.1.3.17"/>
    </reaction>
</comment>
<evidence type="ECO:0000313" key="15">
    <source>
        <dbReference type="Proteomes" id="UP000028488"/>
    </source>
</evidence>
<dbReference type="PANTHER" id="PTHR33254">
    <property type="entry name" value="4-HYDROXY-4-METHYL-2-OXOGLUTARATE ALDOLASE 3-RELATED"/>
    <property type="match status" value="1"/>
</dbReference>
<comment type="cofactor">
    <cofactor evidence="2">
        <name>a divalent metal cation</name>
        <dbReference type="ChEBI" id="CHEBI:60240"/>
    </cofactor>
</comment>
<organism evidence="14 15">
    <name type="scientific">Rhodococcus opacus</name>
    <name type="common">Nocardia opaca</name>
    <dbReference type="NCBI Taxonomy" id="37919"/>
    <lineage>
        <taxon>Bacteria</taxon>
        <taxon>Bacillati</taxon>
        <taxon>Actinomycetota</taxon>
        <taxon>Actinomycetes</taxon>
        <taxon>Mycobacteriales</taxon>
        <taxon>Nocardiaceae</taxon>
        <taxon>Rhodococcus</taxon>
    </lineage>
</organism>
<dbReference type="CDD" id="cd16841">
    <property type="entry name" value="RraA_family"/>
    <property type="match status" value="1"/>
</dbReference>
<evidence type="ECO:0000256" key="10">
    <source>
        <dbReference type="ARBA" id="ARBA00030169"/>
    </source>
</evidence>
<dbReference type="Pfam" id="PF03737">
    <property type="entry name" value="RraA-like"/>
    <property type="match status" value="1"/>
</dbReference>
<dbReference type="EMBL" id="CP008947">
    <property type="protein sequence ID" value="AII07279.1"/>
    <property type="molecule type" value="Genomic_DNA"/>
</dbReference>
<dbReference type="EC" id="4.1.3.17" evidence="5"/>
<comment type="subunit">
    <text evidence="4">Homotrimer.</text>
</comment>
<evidence type="ECO:0000256" key="4">
    <source>
        <dbReference type="ARBA" id="ARBA00011233"/>
    </source>
</evidence>
<dbReference type="GO" id="GO:0046872">
    <property type="term" value="F:metal ion binding"/>
    <property type="evidence" value="ECO:0007669"/>
    <property type="project" value="UniProtKB-KW"/>
</dbReference>
<evidence type="ECO:0000256" key="2">
    <source>
        <dbReference type="ARBA" id="ARBA00001968"/>
    </source>
</evidence>
<dbReference type="Proteomes" id="UP000028488">
    <property type="component" value="Chromosome"/>
</dbReference>
<dbReference type="GO" id="GO:0008948">
    <property type="term" value="F:oxaloacetate decarboxylase activity"/>
    <property type="evidence" value="ECO:0007669"/>
    <property type="project" value="UniProtKB-EC"/>
</dbReference>
<dbReference type="RefSeq" id="WP_128640432.1">
    <property type="nucleotide sequence ID" value="NZ_CP008947.1"/>
</dbReference>
<evidence type="ECO:0000256" key="5">
    <source>
        <dbReference type="ARBA" id="ARBA00012213"/>
    </source>
</evidence>
<dbReference type="GO" id="GO:0008168">
    <property type="term" value="F:methyltransferase activity"/>
    <property type="evidence" value="ECO:0007669"/>
    <property type="project" value="UniProtKB-KW"/>
</dbReference>
<evidence type="ECO:0000256" key="8">
    <source>
        <dbReference type="ARBA" id="ARBA00025046"/>
    </source>
</evidence>
<dbReference type="AlphaFoldDB" id="A0A076EV66"/>
<keyword evidence="14" id="KW-0489">Methyltransferase</keyword>
<dbReference type="EC" id="4.1.1.112" evidence="6"/>